<accession>A0ABP1BAS8</accession>
<name>A0ABP1BAS8_9BRYO</name>
<evidence type="ECO:0000313" key="2">
    <source>
        <dbReference type="Proteomes" id="UP001497522"/>
    </source>
</evidence>
<sequence length="115" mass="13102">MDPGRSKLRLTDLSLNLTGTKNKVSAASRWRIQEQEPCPTFLCNQQHIIAGISNILEKAAHNDVTGLDRQTLVQMPFQKFQWQAAEPEKLREGYDGVLAQLVHLHESYNKGQCNW</sequence>
<dbReference type="Proteomes" id="UP001497522">
    <property type="component" value="Chromosome 2"/>
</dbReference>
<organism evidence="1 2">
    <name type="scientific">Sphagnum jensenii</name>
    <dbReference type="NCBI Taxonomy" id="128206"/>
    <lineage>
        <taxon>Eukaryota</taxon>
        <taxon>Viridiplantae</taxon>
        <taxon>Streptophyta</taxon>
        <taxon>Embryophyta</taxon>
        <taxon>Bryophyta</taxon>
        <taxon>Sphagnophytina</taxon>
        <taxon>Sphagnopsida</taxon>
        <taxon>Sphagnales</taxon>
        <taxon>Sphagnaceae</taxon>
        <taxon>Sphagnum</taxon>
    </lineage>
</organism>
<gene>
    <name evidence="1" type="ORF">CSSPJE1EN2_LOCUS14953</name>
</gene>
<protein>
    <submittedName>
        <fullName evidence="1">Uncharacterized protein</fullName>
    </submittedName>
</protein>
<reference evidence="1 2" key="1">
    <citation type="submission" date="2024-03" db="EMBL/GenBank/DDBJ databases">
        <authorList>
            <consortium name="ELIXIR-Norway"/>
            <consortium name="Elixir Norway"/>
        </authorList>
    </citation>
    <scope>NUCLEOTIDE SEQUENCE [LARGE SCALE GENOMIC DNA]</scope>
</reference>
<evidence type="ECO:0000313" key="1">
    <source>
        <dbReference type="EMBL" id="CAK9872356.1"/>
    </source>
</evidence>
<dbReference type="EMBL" id="OZ023703">
    <property type="protein sequence ID" value="CAK9872356.1"/>
    <property type="molecule type" value="Genomic_DNA"/>
</dbReference>
<keyword evidence="2" id="KW-1185">Reference proteome</keyword>
<proteinExistence type="predicted"/>